<dbReference type="Pfam" id="PF23598">
    <property type="entry name" value="LRR_14"/>
    <property type="match status" value="1"/>
</dbReference>
<keyword evidence="4" id="KW-0547">Nucleotide-binding</keyword>
<sequence length="1160" mass="131022">MEAALVTAASRFMVQNVSDLLQLDEKLKAITASNKTKMKKLKELSAIIDAVIQDVDSRPFIDAAVKILLTKLKYLAYDLEDVVDYYDTTVLQKKQRSNSTSLRLVRDFFSPNNQVVFKSRIGGMIKAITESLDSILLQKSVLLDLPQSTSEPRLYRETHSRNSFVVIGREPERNKIVDLLTKDDDDESNHGTVKVIAIAGMGGLGKTTLAQHVFDDERVKAQFENSRMWTVVGAEFDPAKVMKSVLEAATDAPVNISQIDSVRQNIEKALSGRKFLLVLDDVWNEDPLKWGILKAALTCGVRGSKILVTTRNQQVSKIMGSSNTTHQLQQLSQDDCLSLFQQFAFGDEAVDQKLVKIGEKIVEKCGGVPLAAISLGNMLRGTRDETYWSSVLKSEIWQLRDEEDKVLAILKLSYDALPPRSKKCFAFASLFSKNYKMAKDELIKLWIANDFVRSDKNFDAETIGNNVFDELVNKSFFLSASIRKRNYRDFSWEPSNELDCEDACTMHDLMHDLARSVSANAYWNSDQDSVEDVGNRTYHVQIQGGEESSMAQVLGKRPLYLRTFMAQNPSSGLSINLLEVFSELKFLRVLDLSYNHIKEVPTSIGNLILLRYLNLSNNNIEVLPDSITLLSNLQYLNLSFNEEFQELPKKLGNIQNLRDLDLTCGFFESDFRLTHMPSGLSRLTNLRSLSLFVAGDRIGACSIIELEDLKLQGGMTIKFSKNFTNYSCGGRKILKNQDLNALWIEFNNSDRYDKDMLDDLCPNTSLKQLTISNYGSPQFPTWLMESQLPNLVEVNLQKCFSCEHIPPFGNLQFLKKLDLKFISDITHMGAEFHGYGGFPSLQELCLSSMDNLEEWSESHGVDELFPKLQLLQVFDCFKLKSMPRLPTIQHLDISYCSGSLLSCIGRLTSLSVLSVDGMNDMTSLPSDCIRNLTSLKELEIINCRQLQSLPGDEMQHLEMLRSLTIDNCDNLASFPSEVGRLSSLCSLQLSNCPIIILQPQELIQILNSVDEFEIEICNKKVNLLGQLQYLHTLKDLSLCGAHDHRSDNFTFRIPKLSICCCDELKSLMIAEAASHTVLEGICINGISNLTTLPDWLPHLKSLRSLTIEKCPRLERVPRDLKDLPKLSELILINCPRLEERCERETGEDWPIISHLLTIFI</sequence>
<keyword evidence="3" id="KW-0677">Repeat</keyword>
<feature type="domain" description="Disease resistance N-terminal" evidence="8">
    <location>
        <begin position="12"/>
        <end position="100"/>
    </location>
</feature>
<evidence type="ECO:0000256" key="5">
    <source>
        <dbReference type="ARBA" id="ARBA00022821"/>
    </source>
</evidence>
<dbReference type="PANTHER" id="PTHR36766">
    <property type="entry name" value="PLANT BROAD-SPECTRUM MILDEW RESISTANCE PROTEIN RPW8"/>
    <property type="match status" value="1"/>
</dbReference>
<organism evidence="11 12">
    <name type="scientific">Zingiber officinale</name>
    <name type="common">Ginger</name>
    <name type="synonym">Amomum zingiber</name>
    <dbReference type="NCBI Taxonomy" id="94328"/>
    <lineage>
        <taxon>Eukaryota</taxon>
        <taxon>Viridiplantae</taxon>
        <taxon>Streptophyta</taxon>
        <taxon>Embryophyta</taxon>
        <taxon>Tracheophyta</taxon>
        <taxon>Spermatophyta</taxon>
        <taxon>Magnoliopsida</taxon>
        <taxon>Liliopsida</taxon>
        <taxon>Zingiberales</taxon>
        <taxon>Zingiberaceae</taxon>
        <taxon>Zingiber</taxon>
    </lineage>
</organism>
<dbReference type="GO" id="GO:0006952">
    <property type="term" value="P:defense response"/>
    <property type="evidence" value="ECO:0007669"/>
    <property type="project" value="UniProtKB-KW"/>
</dbReference>
<dbReference type="InterPro" id="IPR041118">
    <property type="entry name" value="Rx_N"/>
</dbReference>
<evidence type="ECO:0000313" key="12">
    <source>
        <dbReference type="Proteomes" id="UP000734854"/>
    </source>
</evidence>
<feature type="domain" description="Disease resistance R13L4/SHOC-2-like LRR" evidence="10">
    <location>
        <begin position="574"/>
        <end position="849"/>
    </location>
</feature>
<dbReference type="InterPro" id="IPR058922">
    <property type="entry name" value="WHD_DRP"/>
</dbReference>
<evidence type="ECO:0000259" key="8">
    <source>
        <dbReference type="Pfam" id="PF18052"/>
    </source>
</evidence>
<accession>A0A8J5G7X5</accession>
<dbReference type="Pfam" id="PF18052">
    <property type="entry name" value="Rx_N"/>
    <property type="match status" value="1"/>
</dbReference>
<keyword evidence="2" id="KW-0433">Leucine-rich repeat</keyword>
<dbReference type="EMBL" id="JACMSC010000012">
    <property type="protein sequence ID" value="KAG6498148.1"/>
    <property type="molecule type" value="Genomic_DNA"/>
</dbReference>
<keyword evidence="5" id="KW-0611">Plant defense</keyword>
<evidence type="ECO:0000256" key="2">
    <source>
        <dbReference type="ARBA" id="ARBA00022614"/>
    </source>
</evidence>
<dbReference type="Pfam" id="PF00931">
    <property type="entry name" value="NB-ARC"/>
    <property type="match status" value="1"/>
</dbReference>
<dbReference type="InterPro" id="IPR055414">
    <property type="entry name" value="LRR_R13L4/SHOC2-like"/>
</dbReference>
<evidence type="ECO:0000256" key="1">
    <source>
        <dbReference type="ARBA" id="ARBA00008894"/>
    </source>
</evidence>
<dbReference type="SMART" id="SM00369">
    <property type="entry name" value="LRR_TYP"/>
    <property type="match status" value="5"/>
</dbReference>
<dbReference type="OrthoDB" id="774413at2759"/>
<evidence type="ECO:0000259" key="9">
    <source>
        <dbReference type="Pfam" id="PF23559"/>
    </source>
</evidence>
<dbReference type="PROSITE" id="PS51450">
    <property type="entry name" value="LRR"/>
    <property type="match status" value="2"/>
</dbReference>
<evidence type="ECO:0000259" key="10">
    <source>
        <dbReference type="Pfam" id="PF23598"/>
    </source>
</evidence>
<dbReference type="GO" id="GO:0005524">
    <property type="term" value="F:ATP binding"/>
    <property type="evidence" value="ECO:0007669"/>
    <property type="project" value="UniProtKB-KW"/>
</dbReference>
<dbReference type="InterPro" id="IPR001611">
    <property type="entry name" value="Leu-rich_rpt"/>
</dbReference>
<proteinExistence type="inferred from homology"/>
<keyword evidence="6" id="KW-0067">ATP-binding</keyword>
<feature type="domain" description="Disease resistance protein winged helix" evidence="9">
    <location>
        <begin position="430"/>
        <end position="514"/>
    </location>
</feature>
<dbReference type="InterPro" id="IPR002182">
    <property type="entry name" value="NB-ARC"/>
</dbReference>
<keyword evidence="12" id="KW-1185">Reference proteome</keyword>
<name>A0A8J5G7X5_ZINOF</name>
<dbReference type="PANTHER" id="PTHR36766:SF40">
    <property type="entry name" value="DISEASE RESISTANCE PROTEIN RGA3"/>
    <property type="match status" value="1"/>
</dbReference>
<comment type="similarity">
    <text evidence="1">Belongs to the disease resistance NB-LRR family.</text>
</comment>
<feature type="domain" description="NB-ARC" evidence="7">
    <location>
        <begin position="175"/>
        <end position="347"/>
    </location>
</feature>
<evidence type="ECO:0000259" key="7">
    <source>
        <dbReference type="Pfam" id="PF00931"/>
    </source>
</evidence>
<gene>
    <name evidence="11" type="ORF">ZIOFF_046057</name>
</gene>
<dbReference type="AlphaFoldDB" id="A0A8J5G7X5"/>
<dbReference type="Proteomes" id="UP000734854">
    <property type="component" value="Unassembled WGS sequence"/>
</dbReference>
<protein>
    <submittedName>
        <fullName evidence="11">Uncharacterized protein</fullName>
    </submittedName>
</protein>
<evidence type="ECO:0000313" key="11">
    <source>
        <dbReference type="EMBL" id="KAG6498148.1"/>
    </source>
</evidence>
<dbReference type="Pfam" id="PF23559">
    <property type="entry name" value="WHD_DRP"/>
    <property type="match status" value="1"/>
</dbReference>
<comment type="caution">
    <text evidence="11">The sequence shown here is derived from an EMBL/GenBank/DDBJ whole genome shotgun (WGS) entry which is preliminary data.</text>
</comment>
<dbReference type="GO" id="GO:0043531">
    <property type="term" value="F:ADP binding"/>
    <property type="evidence" value="ECO:0007669"/>
    <property type="project" value="InterPro"/>
</dbReference>
<evidence type="ECO:0000256" key="6">
    <source>
        <dbReference type="ARBA" id="ARBA00022840"/>
    </source>
</evidence>
<evidence type="ECO:0000256" key="4">
    <source>
        <dbReference type="ARBA" id="ARBA00022741"/>
    </source>
</evidence>
<dbReference type="InterPro" id="IPR003591">
    <property type="entry name" value="Leu-rich_rpt_typical-subtyp"/>
</dbReference>
<reference evidence="11 12" key="1">
    <citation type="submission" date="2020-08" db="EMBL/GenBank/DDBJ databases">
        <title>Plant Genome Project.</title>
        <authorList>
            <person name="Zhang R.-G."/>
        </authorList>
    </citation>
    <scope>NUCLEOTIDE SEQUENCE [LARGE SCALE GENOMIC DNA]</scope>
    <source>
        <tissue evidence="11">Rhizome</tissue>
    </source>
</reference>
<evidence type="ECO:0000256" key="3">
    <source>
        <dbReference type="ARBA" id="ARBA00022737"/>
    </source>
</evidence>